<evidence type="ECO:0000313" key="2">
    <source>
        <dbReference type="EMBL" id="MCJ0826593.1"/>
    </source>
</evidence>
<feature type="compositionally biased region" description="Low complexity" evidence="1">
    <location>
        <begin position="77"/>
        <end position="89"/>
    </location>
</feature>
<gene>
    <name evidence="2" type="ORF">MQC88_11630</name>
</gene>
<comment type="caution">
    <text evidence="2">The sequence shown here is derived from an EMBL/GenBank/DDBJ whole genome shotgun (WGS) entry which is preliminary data.</text>
</comment>
<keyword evidence="3" id="KW-1185">Reference proteome</keyword>
<dbReference type="Proteomes" id="UP001165423">
    <property type="component" value="Unassembled WGS sequence"/>
</dbReference>
<organism evidence="2 3">
    <name type="scientific">Cognatiluteimonas sedimenti</name>
    <dbReference type="NCBI Taxonomy" id="2927791"/>
    <lineage>
        <taxon>Bacteria</taxon>
        <taxon>Pseudomonadati</taxon>
        <taxon>Pseudomonadota</taxon>
        <taxon>Gammaproteobacteria</taxon>
        <taxon>Lysobacterales</taxon>
        <taxon>Lysobacteraceae</taxon>
        <taxon>Cognatiluteimonas</taxon>
    </lineage>
</organism>
<dbReference type="EMBL" id="JALGCL010000004">
    <property type="protein sequence ID" value="MCJ0826593.1"/>
    <property type="molecule type" value="Genomic_DNA"/>
</dbReference>
<feature type="region of interest" description="Disordered" evidence="1">
    <location>
        <begin position="1"/>
        <end position="31"/>
    </location>
</feature>
<proteinExistence type="predicted"/>
<protein>
    <submittedName>
        <fullName evidence="2">Uncharacterized protein</fullName>
    </submittedName>
</protein>
<evidence type="ECO:0000313" key="3">
    <source>
        <dbReference type="Proteomes" id="UP001165423"/>
    </source>
</evidence>
<feature type="compositionally biased region" description="Basic and acidic residues" evidence="1">
    <location>
        <begin position="60"/>
        <end position="76"/>
    </location>
</feature>
<accession>A0ABT0A6H0</accession>
<evidence type="ECO:0000256" key="1">
    <source>
        <dbReference type="SAM" id="MobiDB-lite"/>
    </source>
</evidence>
<dbReference type="RefSeq" id="WP_243322234.1">
    <property type="nucleotide sequence ID" value="NZ_JALGCL010000004.1"/>
</dbReference>
<feature type="region of interest" description="Disordered" evidence="1">
    <location>
        <begin position="57"/>
        <end position="97"/>
    </location>
</feature>
<reference evidence="2 3" key="1">
    <citation type="submission" date="2022-03" db="EMBL/GenBank/DDBJ databases">
        <title>Luteimonas soily sp. nov., a novel bacterium isolated from the soil.</title>
        <authorList>
            <person name="Zhang X."/>
        </authorList>
    </citation>
    <scope>NUCLEOTIDE SEQUENCE [LARGE SCALE GENOMIC DNA]</scope>
    <source>
        <strain evidence="2 3">50</strain>
    </source>
</reference>
<name>A0ABT0A6H0_9GAMM</name>
<sequence>MARARKGSDSGKAGKGPPAGSVDNLHKRIESEQISDHIAAFEKSGGRVEKLGVTRMLHKIAPEPKPEPKPKTRAAGEAKPAAAAPATAKPRGRPPKR</sequence>